<feature type="transmembrane region" description="Helical" evidence="12">
    <location>
        <begin position="377"/>
        <end position="398"/>
    </location>
</feature>
<protein>
    <recommendedName>
        <fullName evidence="12">Phospholipid-transporting ATPase</fullName>
        <ecNumber evidence="12">7.6.2.1</ecNumber>
    </recommendedName>
</protein>
<evidence type="ECO:0000256" key="8">
    <source>
        <dbReference type="ARBA" id="ARBA00022967"/>
    </source>
</evidence>
<comment type="similarity">
    <text evidence="2 12">Belongs to the cation transport ATPase (P-type) (TC 3.A.3) family. Type IV subfamily.</text>
</comment>
<comment type="subcellular location">
    <subcellularLocation>
        <location evidence="1 12">Membrane</location>
        <topology evidence="1 12">Multi-pass membrane protein</topology>
    </subcellularLocation>
</comment>
<dbReference type="Gene3D" id="2.70.150.10">
    <property type="entry name" value="Calcium-transporting ATPase, cytoplasmic transduction domain A"/>
    <property type="match status" value="1"/>
</dbReference>
<dbReference type="SUPFAM" id="SSF56784">
    <property type="entry name" value="HAD-like"/>
    <property type="match status" value="1"/>
</dbReference>
<feature type="domain" description="P-type ATPase N-terminal" evidence="14">
    <location>
        <begin position="30"/>
        <end position="97"/>
    </location>
</feature>
<sequence length="1240" mass="141621">MPENAMSSFLFKLLKGHKGKESTETQRTIYANARCGNKHENFKHAHNKIRTSKYTIISYLPINLYEQFTRLANAYFAILIILQCIPVISSLEPITTIIPLVIVLGITAVKDGLDDLNRHRSDRSVNNRIVEVLDPTNMTEENLLTKEKWMNIRTGDIIKIKQDESVTADVLLLSTSDPHHLAYIETAELDGETNLKVRNAIQATGNLMDPETDPDGLSCYKLAAFDGKILCEPPNNRLDHFVGTLSWRNDSGRQEKRFPLSNDNILLRGTTMRNVDWAFGVVIFAGPDTKLMQNAGKTYFKRTSVDNFLNRLVVYIGGGLIMLAVVSMVGHIIFEMYHGDHFQAFLPWEFIDECERKTNMTQDPCEKGIPELISGSLIFWSYIIVLNTLVPISLYVSVEIIRLGQSYFINWDRQMYSPLKDQCAEARKTTLNEELGQVQYIFSDKTGTLTQNIMQFKMCSISGLVYGNQSEPCDFDTFNPRWYDHEFTFNDNRLLAALSQKHQKEKEFFTLLALNHTVMPEYKDDGNIVYQAQSPDEGALVKAARCFGFVFRSRSPDTITIYDATQDQNIIFELLQILDFDNVRKRMSVIVRKIEPDGTKGKIMLYCKGADMTVMERLRETTDEDLDVIEQTKVHLDEFSAEGLRTLCLAYREIDEEWFDKWNQKFTDAACSIDNREEKLCASYEEIEQQMILLGATAVEDKLQEDVPATIANLGRAGIKLWVLTGDKLETAINIGYSCNLLTDDMLDVFIVDGESSLEVKRELLRNFETLCQKCHPDNDYGLVITGHALGHALEPDVEHDLLKVALKCKAVICCRVTPLQKAKVVQLVKRTQAAVTLAIGDGANDVSMIKEAHIGVGISGEEGTQAVLASDYSIAQFKYLERLLLVHGRWSYFRMCRFLDYFFYKNFAFTLIHFWFAFLCGFSAANVYDQWMITIYNVFFTSFPPLCLGLLDKDVNDKMCILNPSLYRLGQAQKLFNLRIFLYSVLRAVITSLILFFVPMCIFMEATGNEKWGMTDNDSDGMTFGRQAFAFLVATCLVVIVNLQVALDTAYWTLINHFFIWGSILLYFALHFFMYSNGVYALFPWMFPFVGVGRFVIDKPVFWLTLLLTIIIYVIPVLAFRLYKSITKPTDAEKIREQRYKQKRRKQKKPISYISRRGGSQRPGTQRPGSSYAFSHQRGFADLIMSGRMTSKRRRSRSTINHLARAGLSLPSSPKQTTVTFQEPQESDANHIRGERLVE</sequence>
<feature type="transmembrane region" description="Helical" evidence="12">
    <location>
        <begin position="1102"/>
        <end position="1121"/>
    </location>
</feature>
<comment type="catalytic activity">
    <reaction evidence="11 12">
        <text>ATP + H2O + phospholipidSide 1 = ADP + phosphate + phospholipidSide 2.</text>
        <dbReference type="EC" id="7.6.2.1"/>
    </reaction>
</comment>
<keyword evidence="6 12" id="KW-0067">ATP-binding</keyword>
<feature type="region of interest" description="Disordered" evidence="13">
    <location>
        <begin position="1205"/>
        <end position="1240"/>
    </location>
</feature>
<keyword evidence="9 12" id="KW-1133">Transmembrane helix</keyword>
<feature type="transmembrane region" description="Helical" evidence="12">
    <location>
        <begin position="71"/>
        <end position="88"/>
    </location>
</feature>
<dbReference type="NCBIfam" id="TIGR01652">
    <property type="entry name" value="ATPase-Plipid"/>
    <property type="match status" value="1"/>
</dbReference>
<evidence type="ECO:0000256" key="3">
    <source>
        <dbReference type="ARBA" id="ARBA00022692"/>
    </source>
</evidence>
<dbReference type="InterPro" id="IPR032630">
    <property type="entry name" value="P_typ_ATPase_c"/>
</dbReference>
<feature type="compositionally biased region" description="Basic and acidic residues" evidence="13">
    <location>
        <begin position="1229"/>
        <end position="1240"/>
    </location>
</feature>
<dbReference type="SUPFAM" id="SSF81665">
    <property type="entry name" value="Calcium ATPase, transmembrane domain M"/>
    <property type="match status" value="1"/>
</dbReference>
<evidence type="ECO:0000256" key="12">
    <source>
        <dbReference type="RuleBase" id="RU362033"/>
    </source>
</evidence>
<evidence type="ECO:0000259" key="14">
    <source>
        <dbReference type="Pfam" id="PF16209"/>
    </source>
</evidence>
<keyword evidence="7 12" id="KW-0460">Magnesium</keyword>
<feature type="transmembrane region" description="Helical" evidence="12">
    <location>
        <begin position="1029"/>
        <end position="1048"/>
    </location>
</feature>
<keyword evidence="3 12" id="KW-0812">Transmembrane</keyword>
<dbReference type="PRINTS" id="PR00119">
    <property type="entry name" value="CATATPASE"/>
</dbReference>
<evidence type="ECO:0000313" key="17">
    <source>
        <dbReference type="Proteomes" id="UP001158576"/>
    </source>
</evidence>
<dbReference type="Pfam" id="PF13246">
    <property type="entry name" value="Cation_ATPase"/>
    <property type="match status" value="1"/>
</dbReference>
<dbReference type="CDD" id="cd02073">
    <property type="entry name" value="P-type_ATPase_APLT_Dnf-like"/>
    <property type="match status" value="1"/>
</dbReference>
<dbReference type="SFLD" id="SFLDG00002">
    <property type="entry name" value="C1.7:_P-type_atpase_like"/>
    <property type="match status" value="1"/>
</dbReference>
<dbReference type="Pfam" id="PF16209">
    <property type="entry name" value="PhoLip_ATPase_N"/>
    <property type="match status" value="1"/>
</dbReference>
<evidence type="ECO:0000256" key="10">
    <source>
        <dbReference type="ARBA" id="ARBA00023136"/>
    </source>
</evidence>
<dbReference type="PANTHER" id="PTHR24092:SF190">
    <property type="entry name" value="PHOSPHOLIPID-TRANSPORTING ATPASE"/>
    <property type="match status" value="1"/>
</dbReference>
<feature type="transmembrane region" description="Helical" evidence="12">
    <location>
        <begin position="932"/>
        <end position="952"/>
    </location>
</feature>
<dbReference type="PANTHER" id="PTHR24092">
    <property type="entry name" value="PROBABLE PHOSPHOLIPID-TRANSPORTING ATPASE"/>
    <property type="match status" value="1"/>
</dbReference>
<dbReference type="Pfam" id="PF16212">
    <property type="entry name" value="PhoLip_ATPase_C"/>
    <property type="match status" value="1"/>
</dbReference>
<gene>
    <name evidence="16" type="ORF">OKIOD_LOCUS4691</name>
</gene>
<feature type="domain" description="P-type ATPase C-terminal" evidence="15">
    <location>
        <begin position="868"/>
        <end position="1131"/>
    </location>
</feature>
<dbReference type="EMBL" id="OU015568">
    <property type="protein sequence ID" value="CAG5091560.1"/>
    <property type="molecule type" value="Genomic_DNA"/>
</dbReference>
<dbReference type="InterPro" id="IPR018303">
    <property type="entry name" value="ATPase_P-typ_P_site"/>
</dbReference>
<feature type="compositionally biased region" description="Polar residues" evidence="13">
    <location>
        <begin position="1163"/>
        <end position="1174"/>
    </location>
</feature>
<feature type="compositionally biased region" description="Polar residues" evidence="13">
    <location>
        <begin position="1211"/>
        <end position="1225"/>
    </location>
</feature>
<evidence type="ECO:0000256" key="9">
    <source>
        <dbReference type="ARBA" id="ARBA00022989"/>
    </source>
</evidence>
<evidence type="ECO:0000256" key="4">
    <source>
        <dbReference type="ARBA" id="ARBA00022723"/>
    </source>
</evidence>
<evidence type="ECO:0000256" key="1">
    <source>
        <dbReference type="ARBA" id="ARBA00004141"/>
    </source>
</evidence>
<evidence type="ECO:0000259" key="15">
    <source>
        <dbReference type="Pfam" id="PF16212"/>
    </source>
</evidence>
<feature type="region of interest" description="Disordered" evidence="13">
    <location>
        <begin position="1137"/>
        <end position="1174"/>
    </location>
</feature>
<evidence type="ECO:0000313" key="16">
    <source>
        <dbReference type="EMBL" id="CAG5091560.1"/>
    </source>
</evidence>
<dbReference type="Gene3D" id="3.40.1110.10">
    <property type="entry name" value="Calcium-transporting ATPase, cytoplasmic domain N"/>
    <property type="match status" value="1"/>
</dbReference>
<dbReference type="InterPro" id="IPR044492">
    <property type="entry name" value="P_typ_ATPase_HD_dom"/>
</dbReference>
<dbReference type="Gene3D" id="3.40.50.1000">
    <property type="entry name" value="HAD superfamily/HAD-like"/>
    <property type="match status" value="1"/>
</dbReference>
<dbReference type="SFLD" id="SFLDS00003">
    <property type="entry name" value="Haloacid_Dehalogenase"/>
    <property type="match status" value="1"/>
</dbReference>
<dbReference type="InterPro" id="IPR032631">
    <property type="entry name" value="P-type_ATPase_N"/>
</dbReference>
<dbReference type="SUPFAM" id="SSF81653">
    <property type="entry name" value="Calcium ATPase, transduction domain A"/>
    <property type="match status" value="1"/>
</dbReference>
<dbReference type="InterPro" id="IPR001757">
    <property type="entry name" value="P_typ_ATPase"/>
</dbReference>
<feature type="transmembrane region" description="Helical" evidence="12">
    <location>
        <begin position="903"/>
        <end position="926"/>
    </location>
</feature>
<feature type="transmembrane region" description="Helical" evidence="12">
    <location>
        <begin position="981"/>
        <end position="1009"/>
    </location>
</feature>
<evidence type="ECO:0000256" key="11">
    <source>
        <dbReference type="ARBA" id="ARBA00034036"/>
    </source>
</evidence>
<dbReference type="InterPro" id="IPR023298">
    <property type="entry name" value="ATPase_P-typ_TM_dom_sf"/>
</dbReference>
<organism evidence="16 17">
    <name type="scientific">Oikopleura dioica</name>
    <name type="common">Tunicate</name>
    <dbReference type="NCBI Taxonomy" id="34765"/>
    <lineage>
        <taxon>Eukaryota</taxon>
        <taxon>Metazoa</taxon>
        <taxon>Chordata</taxon>
        <taxon>Tunicata</taxon>
        <taxon>Appendicularia</taxon>
        <taxon>Copelata</taxon>
        <taxon>Oikopleuridae</taxon>
        <taxon>Oikopleura</taxon>
    </lineage>
</organism>
<reference evidence="16 17" key="1">
    <citation type="submission" date="2021-04" db="EMBL/GenBank/DDBJ databases">
        <authorList>
            <person name="Bliznina A."/>
        </authorList>
    </citation>
    <scope>NUCLEOTIDE SEQUENCE [LARGE SCALE GENOMIC DNA]</scope>
</reference>
<dbReference type="SUPFAM" id="SSF81660">
    <property type="entry name" value="Metal cation-transporting ATPase, ATP-binding domain N"/>
    <property type="match status" value="1"/>
</dbReference>
<evidence type="ECO:0000256" key="2">
    <source>
        <dbReference type="ARBA" id="ARBA00008109"/>
    </source>
</evidence>
<keyword evidence="4" id="KW-0479">Metal-binding</keyword>
<dbReference type="SFLD" id="SFLDF00027">
    <property type="entry name" value="p-type_atpase"/>
    <property type="match status" value="1"/>
</dbReference>
<accession>A0ABN7S7T2</accession>
<name>A0ABN7S7T2_OIKDI</name>
<keyword evidence="17" id="KW-1185">Reference proteome</keyword>
<feature type="transmembrane region" description="Helical" evidence="12">
    <location>
        <begin position="1060"/>
        <end position="1082"/>
    </location>
</feature>
<dbReference type="NCBIfam" id="TIGR01494">
    <property type="entry name" value="ATPase_P-type"/>
    <property type="match status" value="1"/>
</dbReference>
<keyword evidence="8 12" id="KW-1278">Translocase</keyword>
<feature type="transmembrane region" description="Helical" evidence="12">
    <location>
        <begin position="312"/>
        <end position="334"/>
    </location>
</feature>
<feature type="transmembrane region" description="Helical" evidence="12">
    <location>
        <begin position="94"/>
        <end position="113"/>
    </location>
</feature>
<keyword evidence="10 12" id="KW-0472">Membrane</keyword>
<dbReference type="InterPro" id="IPR006539">
    <property type="entry name" value="P-type_ATPase_IV"/>
</dbReference>
<evidence type="ECO:0000256" key="5">
    <source>
        <dbReference type="ARBA" id="ARBA00022741"/>
    </source>
</evidence>
<proteinExistence type="inferred from homology"/>
<evidence type="ECO:0000256" key="7">
    <source>
        <dbReference type="ARBA" id="ARBA00022842"/>
    </source>
</evidence>
<evidence type="ECO:0000256" key="6">
    <source>
        <dbReference type="ARBA" id="ARBA00022840"/>
    </source>
</evidence>
<dbReference type="PROSITE" id="PS00154">
    <property type="entry name" value="ATPASE_E1_E2"/>
    <property type="match status" value="1"/>
</dbReference>
<keyword evidence="5 12" id="KW-0547">Nucleotide-binding</keyword>
<dbReference type="InterPro" id="IPR023299">
    <property type="entry name" value="ATPase_P-typ_cyto_dom_N"/>
</dbReference>
<dbReference type="InterPro" id="IPR023214">
    <property type="entry name" value="HAD_sf"/>
</dbReference>
<dbReference type="InterPro" id="IPR036412">
    <property type="entry name" value="HAD-like_sf"/>
</dbReference>
<evidence type="ECO:0000256" key="13">
    <source>
        <dbReference type="SAM" id="MobiDB-lite"/>
    </source>
</evidence>
<dbReference type="EC" id="7.6.2.1" evidence="12"/>
<dbReference type="Proteomes" id="UP001158576">
    <property type="component" value="Chromosome PAR"/>
</dbReference>
<dbReference type="InterPro" id="IPR008250">
    <property type="entry name" value="ATPase_P-typ_transduc_dom_A_sf"/>
</dbReference>